<protein>
    <submittedName>
        <fullName evidence="1">Uncharacterized protein</fullName>
    </submittedName>
</protein>
<evidence type="ECO:0000313" key="1">
    <source>
        <dbReference type="EMBL" id="MPN52907.1"/>
    </source>
</evidence>
<gene>
    <name evidence="1" type="ORF">SDC9_200570</name>
</gene>
<proteinExistence type="predicted"/>
<dbReference type="EMBL" id="VSSQ01119468">
    <property type="protein sequence ID" value="MPN52907.1"/>
    <property type="molecule type" value="Genomic_DNA"/>
</dbReference>
<organism evidence="1">
    <name type="scientific">bioreactor metagenome</name>
    <dbReference type="NCBI Taxonomy" id="1076179"/>
    <lineage>
        <taxon>unclassified sequences</taxon>
        <taxon>metagenomes</taxon>
        <taxon>ecological metagenomes</taxon>
    </lineage>
</organism>
<name>A0A645INU2_9ZZZZ</name>
<comment type="caution">
    <text evidence="1">The sequence shown here is derived from an EMBL/GenBank/DDBJ whole genome shotgun (WGS) entry which is preliminary data.</text>
</comment>
<dbReference type="AlphaFoldDB" id="A0A645INU2"/>
<accession>A0A645INU2</accession>
<reference evidence="1" key="1">
    <citation type="submission" date="2019-08" db="EMBL/GenBank/DDBJ databases">
        <authorList>
            <person name="Kucharzyk K."/>
            <person name="Murdoch R.W."/>
            <person name="Higgins S."/>
            <person name="Loffler F."/>
        </authorList>
    </citation>
    <scope>NUCLEOTIDE SEQUENCE</scope>
</reference>
<sequence>MIFILRNLSVEEKVEYRPAVETLRSRPACRQYHVKRDLSIRWRECNLLERERRAGEIQLVRIVVNLAIVGCLLLFRLPLSDCDGMNTTEVHLGFGVCQCGFR</sequence>